<evidence type="ECO:0000313" key="3">
    <source>
        <dbReference type="Proteomes" id="UP000292639"/>
    </source>
</evidence>
<proteinExistence type="predicted"/>
<reference evidence="2 3" key="1">
    <citation type="submission" date="2018-06" db="EMBL/GenBank/DDBJ databases">
        <title>Three novel Pseudomonas species isolated from symptomatic oak.</title>
        <authorList>
            <person name="Bueno-Gonzalez V."/>
            <person name="Brady C."/>
        </authorList>
    </citation>
    <scope>NUCLEOTIDE SEQUENCE [LARGE SCALE GENOMIC DNA]</scope>
    <source>
        <strain evidence="2 3">P17C</strain>
    </source>
</reference>
<feature type="signal peptide" evidence="1">
    <location>
        <begin position="1"/>
        <end position="19"/>
    </location>
</feature>
<name>A0A4Q9R0X3_9GAMM</name>
<evidence type="ECO:0008006" key="4">
    <source>
        <dbReference type="Google" id="ProtNLM"/>
    </source>
</evidence>
<dbReference type="Proteomes" id="UP000292639">
    <property type="component" value="Unassembled WGS sequence"/>
</dbReference>
<gene>
    <name evidence="2" type="ORF">DNJ96_16880</name>
</gene>
<accession>A0A4Q9R0X3</accession>
<evidence type="ECO:0000256" key="1">
    <source>
        <dbReference type="SAM" id="SignalP"/>
    </source>
</evidence>
<dbReference type="AlphaFoldDB" id="A0A4Q9R0X3"/>
<dbReference type="EMBL" id="QJUP01000030">
    <property type="protein sequence ID" value="TBU90351.1"/>
    <property type="molecule type" value="Genomic_DNA"/>
</dbReference>
<evidence type="ECO:0000313" key="2">
    <source>
        <dbReference type="EMBL" id="TBU90351.1"/>
    </source>
</evidence>
<comment type="caution">
    <text evidence="2">The sequence shown here is derived from an EMBL/GenBank/DDBJ whole genome shotgun (WGS) entry which is preliminary data.</text>
</comment>
<dbReference type="RefSeq" id="WP_131185807.1">
    <property type="nucleotide sequence ID" value="NZ_QJUO01000036.1"/>
</dbReference>
<keyword evidence="1" id="KW-0732">Signal</keyword>
<protein>
    <recommendedName>
        <fullName evidence="4">DUF4198 domain-containing protein</fullName>
    </recommendedName>
</protein>
<keyword evidence="3" id="KW-1185">Reference proteome</keyword>
<dbReference type="OrthoDB" id="5368503at2"/>
<feature type="chain" id="PRO_5021004481" description="DUF4198 domain-containing protein" evidence="1">
    <location>
        <begin position="20"/>
        <end position="239"/>
    </location>
</feature>
<dbReference type="InterPro" id="IPR019613">
    <property type="entry name" value="DUF4198"/>
</dbReference>
<dbReference type="Pfam" id="PF10670">
    <property type="entry name" value="DUF4198"/>
    <property type="match status" value="1"/>
</dbReference>
<organism evidence="2 3">
    <name type="scientific">Stutzerimonas kirkiae</name>
    <dbReference type="NCBI Taxonomy" id="2211392"/>
    <lineage>
        <taxon>Bacteria</taxon>
        <taxon>Pseudomonadati</taxon>
        <taxon>Pseudomonadota</taxon>
        <taxon>Gammaproteobacteria</taxon>
        <taxon>Pseudomonadales</taxon>
        <taxon>Pseudomonadaceae</taxon>
        <taxon>Stutzerimonas</taxon>
    </lineage>
</organism>
<sequence length="239" mass="25533">MNRTALVLLALLAAQQAHAHGVYVAQRHGELAVVIGEGASDESYEPGQVTAVEGLRANGEVVKVKRIDRGDHLTLQAPADAALLRTTVDFGFYSRSTKDAPWQPLAKAALPGAVEGLYARKYNLSVQATPKLPIAPRGQGLELLPQGDPLALKRGDSLNIQVLLDGKPLAGVRLAEDFIANDHALSPATDASGQTRVKLHADSLNVIALEYDQPQPAGTEVDFKRYFSSLSFALAHHGH</sequence>